<dbReference type="GO" id="GO:0008380">
    <property type="term" value="P:RNA splicing"/>
    <property type="evidence" value="ECO:0007669"/>
    <property type="project" value="TreeGrafter"/>
</dbReference>
<dbReference type="PANTHER" id="PTHR46589:SF1">
    <property type="entry name" value="APOPTOTIC CHROMATIN CONDENSATION INDUCER IN THE NUCLEUS"/>
    <property type="match status" value="1"/>
</dbReference>
<feature type="compositionally biased region" description="Low complexity" evidence="3">
    <location>
        <begin position="330"/>
        <end position="343"/>
    </location>
</feature>
<keyword evidence="6" id="KW-1185">Reference proteome</keyword>
<evidence type="ECO:0000256" key="2">
    <source>
        <dbReference type="PROSITE-ProRule" id="PRU00176"/>
    </source>
</evidence>
<dbReference type="InterPro" id="IPR000504">
    <property type="entry name" value="RRM_dom"/>
</dbReference>
<dbReference type="SUPFAM" id="SSF54928">
    <property type="entry name" value="RNA-binding domain, RBD"/>
    <property type="match status" value="1"/>
</dbReference>
<feature type="region of interest" description="Disordered" evidence="3">
    <location>
        <begin position="583"/>
        <end position="708"/>
    </location>
</feature>
<dbReference type="GO" id="GO:0061574">
    <property type="term" value="C:ASAP complex"/>
    <property type="evidence" value="ECO:0007669"/>
    <property type="project" value="TreeGrafter"/>
</dbReference>
<keyword evidence="1 2" id="KW-0694">RNA-binding</keyword>
<evidence type="ECO:0000259" key="4">
    <source>
        <dbReference type="PROSITE" id="PS50102"/>
    </source>
</evidence>
<organism evidence="5 6">
    <name type="scientific">Drosophila madeirensis</name>
    <name type="common">Fruit fly</name>
    <dbReference type="NCBI Taxonomy" id="30013"/>
    <lineage>
        <taxon>Eukaryota</taxon>
        <taxon>Metazoa</taxon>
        <taxon>Ecdysozoa</taxon>
        <taxon>Arthropoda</taxon>
        <taxon>Hexapoda</taxon>
        <taxon>Insecta</taxon>
        <taxon>Pterygota</taxon>
        <taxon>Neoptera</taxon>
        <taxon>Endopterygota</taxon>
        <taxon>Diptera</taxon>
        <taxon>Brachycera</taxon>
        <taxon>Muscomorpha</taxon>
        <taxon>Ephydroidea</taxon>
        <taxon>Drosophilidae</taxon>
        <taxon>Drosophila</taxon>
        <taxon>Sophophora</taxon>
    </lineage>
</organism>
<dbReference type="InterPro" id="IPR032552">
    <property type="entry name" value="RSB_motif"/>
</dbReference>
<dbReference type="Gene3D" id="3.30.70.330">
    <property type="match status" value="1"/>
</dbReference>
<feature type="compositionally biased region" description="Basic and acidic residues" evidence="3">
    <location>
        <begin position="406"/>
        <end position="427"/>
    </location>
</feature>
<dbReference type="InterPro" id="IPR052793">
    <property type="entry name" value="EJC-associated_protein"/>
</dbReference>
<feature type="domain" description="RRM" evidence="4">
    <location>
        <begin position="496"/>
        <end position="573"/>
    </location>
</feature>
<evidence type="ECO:0000313" key="6">
    <source>
        <dbReference type="Proteomes" id="UP001500889"/>
    </source>
</evidence>
<evidence type="ECO:0000256" key="1">
    <source>
        <dbReference type="ARBA" id="ARBA00022884"/>
    </source>
</evidence>
<feature type="region of interest" description="Disordered" evidence="3">
    <location>
        <begin position="1"/>
        <end position="365"/>
    </location>
</feature>
<name>A0AAU9FCD0_DROMD</name>
<feature type="compositionally biased region" description="Basic and acidic residues" evidence="3">
    <location>
        <begin position="53"/>
        <end position="73"/>
    </location>
</feature>
<feature type="compositionally biased region" description="Basic and acidic residues" evidence="3">
    <location>
        <begin position="127"/>
        <end position="140"/>
    </location>
</feature>
<dbReference type="Pfam" id="PF16294">
    <property type="entry name" value="RSB_motif"/>
    <property type="match status" value="1"/>
</dbReference>
<feature type="compositionally biased region" description="Basic residues" evidence="3">
    <location>
        <begin position="80"/>
        <end position="90"/>
    </location>
</feature>
<evidence type="ECO:0000313" key="5">
    <source>
        <dbReference type="EMBL" id="BFF93338.1"/>
    </source>
</evidence>
<dbReference type="EMBL" id="AP029264">
    <property type="protein sequence ID" value="BFF93338.1"/>
    <property type="molecule type" value="Genomic_DNA"/>
</dbReference>
<feature type="compositionally biased region" description="Acidic residues" evidence="3">
    <location>
        <begin position="244"/>
        <end position="255"/>
    </location>
</feature>
<dbReference type="PANTHER" id="PTHR46589">
    <property type="entry name" value="APOPTOTIC CHROMATIN CONDENSATION INDUCER IN THE NUCLEUS"/>
    <property type="match status" value="1"/>
</dbReference>
<dbReference type="GO" id="GO:0071011">
    <property type="term" value="C:precatalytic spliceosome"/>
    <property type="evidence" value="ECO:0007669"/>
    <property type="project" value="TreeGrafter"/>
</dbReference>
<feature type="compositionally biased region" description="Basic and acidic residues" evidence="3">
    <location>
        <begin position="288"/>
        <end position="305"/>
    </location>
</feature>
<feature type="region of interest" description="Disordered" evidence="3">
    <location>
        <begin position="747"/>
        <end position="794"/>
    </location>
</feature>
<dbReference type="InterPro" id="IPR034257">
    <property type="entry name" value="Acinus_RRM"/>
</dbReference>
<dbReference type="InterPro" id="IPR035979">
    <property type="entry name" value="RBD_domain_sf"/>
</dbReference>
<sequence>MRRRSERKKSTSPAPLPARRSRRSRKVSENERAEEDSVVHKDAENQEMTEVAATREEINDAPDRERASSEERAASPSPVRKSRSSRTTPKKRVESKSSDKKVETIPEEGENGADSDKCQSSRNNADAGKREKREKSEKRTPLAADIVDESKSDAEPAADPQPKQEPEAEVEKPQPELGNAKKDVKDVDKSDDEKPTQDDDHDDDGRRRQSIHIQEVKVPSPSISLTASKEEEHLKTSSDVLDIQTEDVEERDDEAVAAAAAAVDADAAAAEDTLKSERREERKRKHKEQLPIKTKDEQKENRKQSVEQPAPAQDEAIDLPNNNKHETSVTATPPTAPAGAAAGVLQSQRSVRKRKWLTNKKSTDRAPPVLAISTDSLKNIISDVVPVPLSDVQLDSSSEEEGLVTSDHESDRSVSPLVRKERERECDESGTVTVVTATDNSVAESNAAKDATAGTGRTTPALATDIVQVHVGKSTVPSAKPNVVRSPSPARNRSSHVLYITNLVRPFTVLQLKGLLARTGKIVEDGFWIDRIKSKCFVAYSNEDEAIETRHALHGVRWPVSNPKCLNVDFGSRTDMDRAIQLTKDEPPRYGQENTRDNQQAGSAWSRLDATDKKPARPVREWDVGKKEPNDRDKIPNDRRRGSKERVVDSRSRDVERPGQDRKRSREGEGVRGRERERIERNNDRNAHGRSRSGSPLPKTKRKENEPPIRLLDDLFRKTKITPCIYWLPLTPEAIAEKEAFRQKRIEEHKLRIKEREERQKEREKERDRERDTRRNRSNERRHSRSRERERRRY</sequence>
<reference evidence="5 6" key="1">
    <citation type="submission" date="2024-02" db="EMBL/GenBank/DDBJ databases">
        <title>A chromosome-level genome assembly of Drosophila madeirensis, a fruit fly species endemic to Madeira island.</title>
        <authorList>
            <person name="Tomihara K."/>
            <person name="Llopart A."/>
            <person name="Yamamoto D."/>
        </authorList>
    </citation>
    <scope>NUCLEOTIDE SEQUENCE [LARGE SCALE GENOMIC DNA]</scope>
    <source>
        <strain evidence="5 6">RF1</strain>
    </source>
</reference>
<proteinExistence type="predicted"/>
<dbReference type="Proteomes" id="UP001500889">
    <property type="component" value="Chromosome U"/>
</dbReference>
<evidence type="ECO:0000256" key="3">
    <source>
        <dbReference type="SAM" id="MobiDB-lite"/>
    </source>
</evidence>
<feature type="compositionally biased region" description="Basic and acidic residues" evidence="3">
    <location>
        <begin position="162"/>
        <end position="207"/>
    </location>
</feature>
<feature type="compositionally biased region" description="Basic and acidic residues" evidence="3">
    <location>
        <begin position="26"/>
        <end position="44"/>
    </location>
</feature>
<accession>A0AAU9FCD0</accession>
<feature type="region of interest" description="Disordered" evidence="3">
    <location>
        <begin position="396"/>
        <end position="431"/>
    </location>
</feature>
<dbReference type="GO" id="GO:0003723">
    <property type="term" value="F:RNA binding"/>
    <property type="evidence" value="ECO:0007669"/>
    <property type="project" value="UniProtKB-UniRule"/>
</dbReference>
<feature type="compositionally biased region" description="Basic and acidic residues" evidence="3">
    <location>
        <begin position="609"/>
        <end position="687"/>
    </location>
</feature>
<protein>
    <submittedName>
        <fullName evidence="5">Apoptotic chromatin condensation inducer in the nucleus</fullName>
    </submittedName>
</protein>
<dbReference type="InterPro" id="IPR012677">
    <property type="entry name" value="Nucleotide-bd_a/b_plait_sf"/>
</dbReference>
<gene>
    <name evidence="5" type="ORF">DMAD_11206</name>
</gene>
<feature type="compositionally biased region" description="Low complexity" evidence="3">
    <location>
        <begin position="256"/>
        <end position="271"/>
    </location>
</feature>
<dbReference type="CDD" id="cd12432">
    <property type="entry name" value="RRM_ACINU"/>
    <property type="match status" value="1"/>
</dbReference>
<dbReference type="PROSITE" id="PS50102">
    <property type="entry name" value="RRM"/>
    <property type="match status" value="1"/>
</dbReference>
<dbReference type="AlphaFoldDB" id="A0AAU9FCD0"/>
<feature type="compositionally biased region" description="Basic and acidic residues" evidence="3">
    <location>
        <begin position="91"/>
        <end position="104"/>
    </location>
</feature>